<evidence type="ECO:0000259" key="2">
    <source>
        <dbReference type="Pfam" id="PF21762"/>
    </source>
</evidence>
<dbReference type="PANTHER" id="PTHR28083">
    <property type="entry name" value="GOOD FOR FULL DBP5 ACTIVITY PROTEIN 2"/>
    <property type="match status" value="1"/>
</dbReference>
<dbReference type="InterPro" id="IPR012337">
    <property type="entry name" value="RNaseH-like_sf"/>
</dbReference>
<feature type="compositionally biased region" description="Basic and acidic residues" evidence="1">
    <location>
        <begin position="151"/>
        <end position="160"/>
    </location>
</feature>
<feature type="region of interest" description="Disordered" evidence="1">
    <location>
        <begin position="120"/>
        <end position="160"/>
    </location>
</feature>
<dbReference type="EMBL" id="JAVHJM010000007">
    <property type="protein sequence ID" value="KAK6510328.1"/>
    <property type="molecule type" value="Genomic_DNA"/>
</dbReference>
<dbReference type="SUPFAM" id="SSF53098">
    <property type="entry name" value="Ribonuclease H-like"/>
    <property type="match status" value="1"/>
</dbReference>
<feature type="compositionally biased region" description="Low complexity" evidence="1">
    <location>
        <begin position="120"/>
        <end position="145"/>
    </location>
</feature>
<evidence type="ECO:0000313" key="4">
    <source>
        <dbReference type="Proteomes" id="UP001307849"/>
    </source>
</evidence>
<reference evidence="3 4" key="1">
    <citation type="submission" date="2019-10" db="EMBL/GenBank/DDBJ databases">
        <authorList>
            <person name="Palmer J.M."/>
        </authorList>
    </citation>
    <scope>NUCLEOTIDE SEQUENCE [LARGE SCALE GENOMIC DNA]</scope>
    <source>
        <strain evidence="3 4">TWF506</strain>
    </source>
</reference>
<feature type="domain" description="Gfd2/YDR514C-like C-terminal" evidence="2">
    <location>
        <begin position="182"/>
        <end position="355"/>
    </location>
</feature>
<comment type="caution">
    <text evidence="3">The sequence shown here is derived from an EMBL/GenBank/DDBJ whole genome shotgun (WGS) entry which is preliminary data.</text>
</comment>
<dbReference type="InterPro" id="IPR048519">
    <property type="entry name" value="Gfd2/YDR514C-like_C"/>
</dbReference>
<name>A0AAN8RL99_9PEZI</name>
<proteinExistence type="predicted"/>
<dbReference type="GO" id="GO:0003676">
    <property type="term" value="F:nucleic acid binding"/>
    <property type="evidence" value="ECO:0007669"/>
    <property type="project" value="InterPro"/>
</dbReference>
<evidence type="ECO:0000256" key="1">
    <source>
        <dbReference type="SAM" id="MobiDB-lite"/>
    </source>
</evidence>
<dbReference type="PANTHER" id="PTHR28083:SF1">
    <property type="entry name" value="GOOD FOR FULL DBP5 ACTIVITY PROTEIN 2"/>
    <property type="match status" value="1"/>
</dbReference>
<sequence length="368" mass="41584">MSAPTTPQYCLLKTVRRWPYTKTSKINQGVLKRFFDKEPFFDRIWDLYIVESSSMGNDVGGIVLPLEQVKTFFGQIEIETAVALLRSDRDLALDLGPSTNYTVRLIGRSASWDEYEKLSTTSSSVPSFPTREQSSTSTSLPSKSPRQTRGTKSDKKRQMQIENRRNMLKSAVDIFIGEGDYTFFSVDIESWERNHDIVTEVGLTKYNPGTRKGQGGSVDEITSDHIIIKEHRDYKNGNYVADASGNFEFGKSRQVPLAEIKNAIVNFVHTPEHNQRILIGHDINADIEYLRKLGYDGELKDFSMIFDTVEIWKAFANTFDGIGLSRLCNELDISAWNLHNAGNDARYTMEAFLKMVSKAANGEGPSSR</sequence>
<organism evidence="3 4">
    <name type="scientific">Arthrobotrys conoides</name>
    <dbReference type="NCBI Taxonomy" id="74498"/>
    <lineage>
        <taxon>Eukaryota</taxon>
        <taxon>Fungi</taxon>
        <taxon>Dikarya</taxon>
        <taxon>Ascomycota</taxon>
        <taxon>Pezizomycotina</taxon>
        <taxon>Orbiliomycetes</taxon>
        <taxon>Orbiliales</taxon>
        <taxon>Orbiliaceae</taxon>
        <taxon>Arthrobotrys</taxon>
    </lineage>
</organism>
<dbReference type="Gene3D" id="3.30.420.10">
    <property type="entry name" value="Ribonuclease H-like superfamily/Ribonuclease H"/>
    <property type="match status" value="1"/>
</dbReference>
<dbReference type="InterPro" id="IPR040151">
    <property type="entry name" value="Gfd2/YDR514C-like"/>
</dbReference>
<protein>
    <recommendedName>
        <fullName evidence="2">Gfd2/YDR514C-like C-terminal domain-containing protein</fullName>
    </recommendedName>
</protein>
<gene>
    <name evidence="3" type="ORF">TWF506_009446</name>
</gene>
<dbReference type="AlphaFoldDB" id="A0AAN8RL99"/>
<accession>A0AAN8RL99</accession>
<dbReference type="GO" id="GO:0005634">
    <property type="term" value="C:nucleus"/>
    <property type="evidence" value="ECO:0007669"/>
    <property type="project" value="TreeGrafter"/>
</dbReference>
<dbReference type="Pfam" id="PF21762">
    <property type="entry name" value="DEDDh_C"/>
    <property type="match status" value="1"/>
</dbReference>
<evidence type="ECO:0000313" key="3">
    <source>
        <dbReference type="EMBL" id="KAK6510328.1"/>
    </source>
</evidence>
<dbReference type="InterPro" id="IPR036397">
    <property type="entry name" value="RNaseH_sf"/>
</dbReference>
<dbReference type="Proteomes" id="UP001307849">
    <property type="component" value="Unassembled WGS sequence"/>
</dbReference>
<keyword evidence="4" id="KW-1185">Reference proteome</keyword>